<name>A0ABP2K3Y3_9LIST</name>
<dbReference type="EMBL" id="ADXF01000070">
    <property type="protein sequence ID" value="EFR89206.1"/>
    <property type="molecule type" value="Genomic_DNA"/>
</dbReference>
<reference evidence="2 3" key="1">
    <citation type="journal article" date="2010" name="Microbiol. Resour. Announc.">
        <title>Comparative genomics of the bacterial genus Listeria: Genome evolution is characterized by limited gene acquisition and limited gene loss.</title>
        <authorList>
            <person name="den Bakker H.C."/>
            <person name="Cummings C.A."/>
            <person name="Ferreira V."/>
            <person name="Vatta P."/>
            <person name="Orsi R.H."/>
            <person name="Degoricija L."/>
            <person name="Barker M."/>
            <person name="Petrauskene O."/>
            <person name="Furtado M.R."/>
            <person name="Wiedmann M."/>
        </authorList>
    </citation>
    <scope>NUCLEOTIDE SEQUENCE [LARGE SCALE GENOMIC DNA]</scope>
    <source>
        <strain evidence="2 3">FSL S4-120</strain>
    </source>
</reference>
<feature type="domain" description="Firmicutes EssC N-terminal" evidence="1">
    <location>
        <begin position="1"/>
        <end position="83"/>
    </location>
</feature>
<protein>
    <submittedName>
        <fullName evidence="2">Ftsk/spoiiie family protein</fullName>
    </submittedName>
</protein>
<dbReference type="InterPro" id="IPR022206">
    <property type="entry name" value="Firmicutes_EssC_N"/>
</dbReference>
<gene>
    <name evidence="2" type="ORF">NT05LM_0113</name>
</gene>
<feature type="non-terminal residue" evidence="2">
    <location>
        <position position="138"/>
    </location>
</feature>
<dbReference type="Proteomes" id="UP000003412">
    <property type="component" value="Chromosome"/>
</dbReference>
<accession>A0ABP2K3Y3</accession>
<evidence type="ECO:0000313" key="2">
    <source>
        <dbReference type="EMBL" id="EFR89206.1"/>
    </source>
</evidence>
<comment type="caution">
    <text evidence="2">The sequence shown here is derived from an EMBL/GenBank/DDBJ whole genome shotgun (WGS) entry which is preliminary data.</text>
</comment>
<sequence>MTIGNTIEHEITYPELAETIEVKCSEGSWNAGATALQTNQAVNIDNLAFYLCQDLHTQVYDVVTNISVAFGAGTENDVTIDDTKSDFLLLRSAKEDLFKLQVLNGEIYHNFSLVTEDCTLEPGDQLYTDGVTITIGKE</sequence>
<keyword evidence="3" id="KW-1185">Reference proteome</keyword>
<evidence type="ECO:0000259" key="1">
    <source>
        <dbReference type="Pfam" id="PF12538"/>
    </source>
</evidence>
<dbReference type="Pfam" id="PF12538">
    <property type="entry name" value="FtsK_SpoIIIE_N"/>
    <property type="match status" value="1"/>
</dbReference>
<proteinExistence type="predicted"/>
<evidence type="ECO:0000313" key="3">
    <source>
        <dbReference type="Proteomes" id="UP000003412"/>
    </source>
</evidence>
<organism evidence="2 3">
    <name type="scientific">Listeria marthii FSL S4-120</name>
    <dbReference type="NCBI Taxonomy" id="702457"/>
    <lineage>
        <taxon>Bacteria</taxon>
        <taxon>Bacillati</taxon>
        <taxon>Bacillota</taxon>
        <taxon>Bacilli</taxon>
        <taxon>Bacillales</taxon>
        <taxon>Listeriaceae</taxon>
        <taxon>Listeria</taxon>
    </lineage>
</organism>